<dbReference type="Proteomes" id="UP000799438">
    <property type="component" value="Unassembled WGS sequence"/>
</dbReference>
<name>A0A6A6AXV8_9PEZI</name>
<reference evidence="2" key="1">
    <citation type="journal article" date="2020" name="Stud. Mycol.">
        <title>101 Dothideomycetes genomes: a test case for predicting lifestyles and emergence of pathogens.</title>
        <authorList>
            <person name="Haridas S."/>
            <person name="Albert R."/>
            <person name="Binder M."/>
            <person name="Bloem J."/>
            <person name="Labutti K."/>
            <person name="Salamov A."/>
            <person name="Andreopoulos B."/>
            <person name="Baker S."/>
            <person name="Barry K."/>
            <person name="Bills G."/>
            <person name="Bluhm B."/>
            <person name="Cannon C."/>
            <person name="Castanera R."/>
            <person name="Culley D."/>
            <person name="Daum C."/>
            <person name="Ezra D."/>
            <person name="Gonzalez J."/>
            <person name="Henrissat B."/>
            <person name="Kuo A."/>
            <person name="Liang C."/>
            <person name="Lipzen A."/>
            <person name="Lutzoni F."/>
            <person name="Magnuson J."/>
            <person name="Mondo S."/>
            <person name="Nolan M."/>
            <person name="Ohm R."/>
            <person name="Pangilinan J."/>
            <person name="Park H.-J."/>
            <person name="Ramirez L."/>
            <person name="Alfaro M."/>
            <person name="Sun H."/>
            <person name="Tritt A."/>
            <person name="Yoshinaga Y."/>
            <person name="Zwiers L.-H."/>
            <person name="Turgeon B."/>
            <person name="Goodwin S."/>
            <person name="Spatafora J."/>
            <person name="Crous P."/>
            <person name="Grigoriev I."/>
        </authorList>
    </citation>
    <scope>NUCLEOTIDE SEQUENCE</scope>
    <source>
        <strain evidence="2">CBS 121167</strain>
    </source>
</reference>
<dbReference type="EMBL" id="ML995589">
    <property type="protein sequence ID" value="KAF2135401.1"/>
    <property type="molecule type" value="Genomic_DNA"/>
</dbReference>
<keyword evidence="3" id="KW-1185">Reference proteome</keyword>
<proteinExistence type="predicted"/>
<sequence length="81" mass="8625">MSSPSPANPARAAKRPTAAKHAPARAATKDEAPAVDIIKLLPPRPFNPDRVLTAFMIKNIIATTYGSLARMKPHGALSVIR</sequence>
<protein>
    <submittedName>
        <fullName evidence="2">Uncharacterized protein</fullName>
    </submittedName>
</protein>
<evidence type="ECO:0000256" key="1">
    <source>
        <dbReference type="SAM" id="MobiDB-lite"/>
    </source>
</evidence>
<dbReference type="AlphaFoldDB" id="A0A6A6AXV8"/>
<dbReference type="GeneID" id="54299023"/>
<feature type="compositionally biased region" description="Low complexity" evidence="1">
    <location>
        <begin position="1"/>
        <end position="11"/>
    </location>
</feature>
<accession>A0A6A6AXV8</accession>
<organism evidence="2 3">
    <name type="scientific">Aplosporella prunicola CBS 121167</name>
    <dbReference type="NCBI Taxonomy" id="1176127"/>
    <lineage>
        <taxon>Eukaryota</taxon>
        <taxon>Fungi</taxon>
        <taxon>Dikarya</taxon>
        <taxon>Ascomycota</taxon>
        <taxon>Pezizomycotina</taxon>
        <taxon>Dothideomycetes</taxon>
        <taxon>Dothideomycetes incertae sedis</taxon>
        <taxon>Botryosphaeriales</taxon>
        <taxon>Aplosporellaceae</taxon>
        <taxon>Aplosporella</taxon>
    </lineage>
</organism>
<evidence type="ECO:0000313" key="3">
    <source>
        <dbReference type="Proteomes" id="UP000799438"/>
    </source>
</evidence>
<feature type="region of interest" description="Disordered" evidence="1">
    <location>
        <begin position="1"/>
        <end position="30"/>
    </location>
</feature>
<dbReference type="RefSeq" id="XP_033391119.1">
    <property type="nucleotide sequence ID" value="XM_033541527.1"/>
</dbReference>
<gene>
    <name evidence="2" type="ORF">K452DRAFT_293243</name>
</gene>
<evidence type="ECO:0000313" key="2">
    <source>
        <dbReference type="EMBL" id="KAF2135401.1"/>
    </source>
</evidence>